<dbReference type="SUPFAM" id="SSF101473">
    <property type="entry name" value="DhaL-like"/>
    <property type="match status" value="1"/>
</dbReference>
<dbReference type="Gene3D" id="3.40.50.10440">
    <property type="entry name" value="Dihydroxyacetone kinase, domain 1"/>
    <property type="match status" value="1"/>
</dbReference>
<evidence type="ECO:0000256" key="4">
    <source>
        <dbReference type="ARBA" id="ARBA00022840"/>
    </source>
</evidence>
<dbReference type="NCBIfam" id="NF011049">
    <property type="entry name" value="PRK14479.1"/>
    <property type="match status" value="1"/>
</dbReference>
<evidence type="ECO:0000256" key="2">
    <source>
        <dbReference type="ARBA" id="ARBA00022741"/>
    </source>
</evidence>
<dbReference type="InterPro" id="IPR050861">
    <property type="entry name" value="Dihydroxyacetone_Kinase"/>
</dbReference>
<keyword evidence="3 8" id="KW-0418">Kinase</keyword>
<dbReference type="PANTHER" id="PTHR28629:SF4">
    <property type="entry name" value="TRIOKINASE_FMN CYCLASE"/>
    <property type="match status" value="1"/>
</dbReference>
<feature type="domain" description="DhaL" evidence="6">
    <location>
        <begin position="368"/>
        <end position="570"/>
    </location>
</feature>
<dbReference type="Proteomes" id="UP001231701">
    <property type="component" value="Chromosome"/>
</dbReference>
<dbReference type="GO" id="GO:0005524">
    <property type="term" value="F:ATP binding"/>
    <property type="evidence" value="ECO:0007669"/>
    <property type="project" value="UniProtKB-KW"/>
</dbReference>
<dbReference type="GO" id="GO:0019563">
    <property type="term" value="P:glycerol catabolic process"/>
    <property type="evidence" value="ECO:0007669"/>
    <property type="project" value="TreeGrafter"/>
</dbReference>
<dbReference type="AlphaFoldDB" id="A0AAX3ZT51"/>
<evidence type="ECO:0000259" key="6">
    <source>
        <dbReference type="PROSITE" id="PS51480"/>
    </source>
</evidence>
<dbReference type="InterPro" id="IPR004007">
    <property type="entry name" value="DhaL_dom"/>
</dbReference>
<protein>
    <submittedName>
        <fullName evidence="8">Dihydroxyacetone kinase family protein</fullName>
    </submittedName>
</protein>
<dbReference type="GO" id="GO:0006796">
    <property type="term" value="P:phosphate-containing compound metabolic process"/>
    <property type="evidence" value="ECO:0007669"/>
    <property type="project" value="UniProtKB-ARBA"/>
</dbReference>
<name>A0AAX3ZT51_STRRO</name>
<sequence length="585" mass="59676">MTRLFNDPAAFADEALEGFAAAHRRWVRPVTGGVVRATRTPAGQVAVVIGGGSGHYPAFSGLVGRGLAHGAAVGNVFASPSAQQIRSVARAAHGGAGVLLMYGNYAGDVLHFGQAAERLAADGIDARTFAVADDMASAGPDESAERRGIAGDLPVFKAAAAAAEQGLTLDDVVRVAERAGARTRSFGIAFSGCTLPGADHPLFTVPEARMAVGLGIHGEPGIGEEPLPTADEAARLLVDTLLKELPEDVPGPRGQRAAVVLNGLGSVKYEELFVVYRKVAALLGEAGVEIVDPEVGELVTSFDMAGVSLTLTWLDEELEELWRAPADTPAFRKGTLDAPVPDAGEPSAEEDADPVVPPASEDSRHAAATVLAALEAVAATVDTHVEELGRIDAVAGDGDHGIGMRRGSTAACGAAADAHARGAGAGTVLARAADAWADRAGGTSGALWGAILRSLGTALGDREAPDADRVAAGVTEASAAVRRLGGAEVGDKTMVDVLVPFAETLAAAVADGQALTDAWDRAATSATEAAAATAALLPRKGRARPHAEKSLGTPDAGAHSLALITRAVHGVLIRRPHEDHPHDHH</sequence>
<proteinExistence type="predicted"/>
<dbReference type="EMBL" id="CP121271">
    <property type="protein sequence ID" value="WMC90144.1"/>
    <property type="molecule type" value="Genomic_DNA"/>
</dbReference>
<dbReference type="PANTHER" id="PTHR28629">
    <property type="entry name" value="TRIOKINASE/FMN CYCLASE"/>
    <property type="match status" value="1"/>
</dbReference>
<dbReference type="PROSITE" id="PS51480">
    <property type="entry name" value="DHAL"/>
    <property type="match status" value="1"/>
</dbReference>
<dbReference type="InterPro" id="IPR036117">
    <property type="entry name" value="DhaL_dom_sf"/>
</dbReference>
<gene>
    <name evidence="8" type="ORF">P7W03_33040</name>
</gene>
<organism evidence="8 9">
    <name type="scientific">Streptomyces rochei</name>
    <name type="common">Streptomyces parvullus</name>
    <dbReference type="NCBI Taxonomy" id="1928"/>
    <lineage>
        <taxon>Bacteria</taxon>
        <taxon>Bacillati</taxon>
        <taxon>Actinomycetota</taxon>
        <taxon>Actinomycetes</taxon>
        <taxon>Kitasatosporales</taxon>
        <taxon>Streptomycetaceae</taxon>
        <taxon>Streptomyces</taxon>
        <taxon>Streptomyces rochei group</taxon>
    </lineage>
</organism>
<dbReference type="InterPro" id="IPR004006">
    <property type="entry name" value="DhaK_dom"/>
</dbReference>
<feature type="domain" description="DhaK" evidence="7">
    <location>
        <begin position="7"/>
        <end position="331"/>
    </location>
</feature>
<dbReference type="FunFam" id="1.25.40.340:FF:000002">
    <property type="entry name" value="Dihydroxyacetone kinase, L subunit"/>
    <property type="match status" value="1"/>
</dbReference>
<dbReference type="PROSITE" id="PS51481">
    <property type="entry name" value="DHAK"/>
    <property type="match status" value="1"/>
</dbReference>
<dbReference type="Gene3D" id="1.25.40.340">
    <property type="match status" value="1"/>
</dbReference>
<dbReference type="SUPFAM" id="SSF82549">
    <property type="entry name" value="DAK1/DegV-like"/>
    <property type="match status" value="1"/>
</dbReference>
<evidence type="ECO:0000256" key="3">
    <source>
        <dbReference type="ARBA" id="ARBA00022777"/>
    </source>
</evidence>
<reference evidence="8" key="1">
    <citation type="submission" date="2023-03" db="EMBL/GenBank/DDBJ databases">
        <title>Borrelidin-producing and root-colonizing Streptomyces rochei is a potent biopesticide for soil-borne oomycete-caused plant diseases.</title>
        <authorList>
            <person name="Zhou D."/>
            <person name="Wang X."/>
            <person name="Navarro-Munoz J.C."/>
            <person name="Li W."/>
            <person name="Li J."/>
            <person name="Jiu M."/>
            <person name="Deng S."/>
            <person name="Ye Y."/>
            <person name="Daly P."/>
            <person name="Wei L."/>
        </authorList>
    </citation>
    <scope>NUCLEOTIDE SEQUENCE</scope>
    <source>
        <strain evidence="8">JK1</strain>
    </source>
</reference>
<keyword evidence="2" id="KW-0547">Nucleotide-binding</keyword>
<dbReference type="Pfam" id="PF02734">
    <property type="entry name" value="Dak2"/>
    <property type="match status" value="1"/>
</dbReference>
<evidence type="ECO:0000256" key="5">
    <source>
        <dbReference type="SAM" id="MobiDB-lite"/>
    </source>
</evidence>
<dbReference type="GeneID" id="90946966"/>
<accession>A0AAX3ZT51</accession>
<dbReference type="Pfam" id="PF02733">
    <property type="entry name" value="Dak1"/>
    <property type="match status" value="1"/>
</dbReference>
<evidence type="ECO:0000313" key="9">
    <source>
        <dbReference type="Proteomes" id="UP001231701"/>
    </source>
</evidence>
<evidence type="ECO:0000256" key="1">
    <source>
        <dbReference type="ARBA" id="ARBA00022679"/>
    </source>
</evidence>
<dbReference type="SMART" id="SM01120">
    <property type="entry name" value="Dak2"/>
    <property type="match status" value="1"/>
</dbReference>
<dbReference type="Gene3D" id="3.30.1180.20">
    <property type="entry name" value="Dihydroxyacetone kinase, domain 2"/>
    <property type="match status" value="1"/>
</dbReference>
<feature type="region of interest" description="Disordered" evidence="5">
    <location>
        <begin position="330"/>
        <end position="360"/>
    </location>
</feature>
<keyword evidence="1" id="KW-0808">Transferase</keyword>
<keyword evidence="4" id="KW-0067">ATP-binding</keyword>
<evidence type="ECO:0000313" key="8">
    <source>
        <dbReference type="EMBL" id="WMC90144.1"/>
    </source>
</evidence>
<dbReference type="FunFam" id="3.40.50.10440:FF:000003">
    <property type="entry name" value="Homodimeric dihydroxyacetone kinase"/>
    <property type="match status" value="1"/>
</dbReference>
<dbReference type="GO" id="GO:0004371">
    <property type="term" value="F:glycerone kinase activity"/>
    <property type="evidence" value="ECO:0007669"/>
    <property type="project" value="InterPro"/>
</dbReference>
<evidence type="ECO:0000259" key="7">
    <source>
        <dbReference type="PROSITE" id="PS51481"/>
    </source>
</evidence>
<dbReference type="GO" id="GO:0005829">
    <property type="term" value="C:cytosol"/>
    <property type="evidence" value="ECO:0007669"/>
    <property type="project" value="TreeGrafter"/>
</dbReference>
<dbReference type="RefSeq" id="WP_306693422.1">
    <property type="nucleotide sequence ID" value="NZ_CP121271.1"/>
</dbReference>